<organism evidence="1">
    <name type="scientific">marine sediment metagenome</name>
    <dbReference type="NCBI Taxonomy" id="412755"/>
    <lineage>
        <taxon>unclassified sequences</taxon>
        <taxon>metagenomes</taxon>
        <taxon>ecological metagenomes</taxon>
    </lineage>
</organism>
<evidence type="ECO:0000313" key="1">
    <source>
        <dbReference type="EMBL" id="GAF78530.1"/>
    </source>
</evidence>
<gene>
    <name evidence="1" type="ORF">S01H1_08712</name>
</gene>
<name>X0TQY6_9ZZZZ</name>
<protein>
    <submittedName>
        <fullName evidence="1">Uncharacterized protein</fullName>
    </submittedName>
</protein>
<dbReference type="AlphaFoldDB" id="X0TQY6"/>
<comment type="caution">
    <text evidence="1">The sequence shown here is derived from an EMBL/GenBank/DDBJ whole genome shotgun (WGS) entry which is preliminary data.</text>
</comment>
<accession>X0TQY6</accession>
<proteinExistence type="predicted"/>
<reference evidence="1" key="1">
    <citation type="journal article" date="2014" name="Front. Microbiol.">
        <title>High frequency of phylogenetically diverse reductive dehalogenase-homologous genes in deep subseafloor sedimentary metagenomes.</title>
        <authorList>
            <person name="Kawai M."/>
            <person name="Futagami T."/>
            <person name="Toyoda A."/>
            <person name="Takaki Y."/>
            <person name="Nishi S."/>
            <person name="Hori S."/>
            <person name="Arai W."/>
            <person name="Tsubouchi T."/>
            <person name="Morono Y."/>
            <person name="Uchiyama I."/>
            <person name="Ito T."/>
            <person name="Fujiyama A."/>
            <person name="Inagaki F."/>
            <person name="Takami H."/>
        </authorList>
    </citation>
    <scope>NUCLEOTIDE SEQUENCE</scope>
    <source>
        <strain evidence="1">Expedition CK06-06</strain>
    </source>
</reference>
<sequence length="124" mass="13850">MGGGISVIDAECARRATESGVCAHIDIYYRSAVKQPPFLYWIFNTTLLEEHLGKDDIHLVETPTESGDDCHIDIRGISNNRARKFAMKYCKPPGLYLCLDHGSVKLTKDQYEHLKDTIASLPGP</sequence>
<dbReference type="EMBL" id="BARS01004458">
    <property type="protein sequence ID" value="GAF78530.1"/>
    <property type="molecule type" value="Genomic_DNA"/>
</dbReference>